<evidence type="ECO:0000313" key="2">
    <source>
        <dbReference type="EMBL" id="SFL30917.1"/>
    </source>
</evidence>
<dbReference type="Proteomes" id="UP000199581">
    <property type="component" value="Unassembled WGS sequence"/>
</dbReference>
<accession>A0A8G2C054</accession>
<sequence length="179" mass="19638">MDSRLRGNDTATVRPTTLFLVHFARKGFPRNSRYERAGVFRGGAVDCLTDPGIVCFLAVDRKKHGRMPKTQGREALRGRRRSFGGPDPERTGSRPPCAKRVSADPTRNAPDRGRTKKQDAFSEQVILKSRKAWIPACAGMTQQQCGQPHCFSYTSLEKASRVTRVTSGPGCFGAGPSTV</sequence>
<dbReference type="AlphaFoldDB" id="A0A8G2C054"/>
<feature type="region of interest" description="Disordered" evidence="1">
    <location>
        <begin position="66"/>
        <end position="122"/>
    </location>
</feature>
<comment type="caution">
    <text evidence="2">The sequence shown here is derived from an EMBL/GenBank/DDBJ whole genome shotgun (WGS) entry which is preliminary data.</text>
</comment>
<protein>
    <submittedName>
        <fullName evidence="2">Uncharacterized protein</fullName>
    </submittedName>
</protein>
<evidence type="ECO:0000313" key="3">
    <source>
        <dbReference type="Proteomes" id="UP000199581"/>
    </source>
</evidence>
<reference evidence="2 3" key="1">
    <citation type="submission" date="2016-10" db="EMBL/GenBank/DDBJ databases">
        <authorList>
            <person name="Varghese N."/>
            <person name="Submissions S."/>
        </authorList>
    </citation>
    <scope>NUCLEOTIDE SEQUENCE [LARGE SCALE GENOMIC DNA]</scope>
    <source>
        <strain evidence="2 3">DSM 1741</strain>
    </source>
</reference>
<gene>
    <name evidence="2" type="ORF">SAMN05421830_101508</name>
</gene>
<dbReference type="EMBL" id="FOTO01000001">
    <property type="protein sequence ID" value="SFL30917.1"/>
    <property type="molecule type" value="Genomic_DNA"/>
</dbReference>
<name>A0A8G2C054_DESNO</name>
<feature type="compositionally biased region" description="Basic and acidic residues" evidence="1">
    <location>
        <begin position="109"/>
        <end position="120"/>
    </location>
</feature>
<keyword evidence="3" id="KW-1185">Reference proteome</keyword>
<evidence type="ECO:0000256" key="1">
    <source>
        <dbReference type="SAM" id="MobiDB-lite"/>
    </source>
</evidence>
<organism evidence="2 3">
    <name type="scientific">Desulfomicrobium norvegicum (strain DSM 1741 / NCIMB 8310)</name>
    <name type="common">Desulfovibrio baculatus (strain Norway 4)</name>
    <name type="synonym">Desulfovibrio desulfuricans (strain Norway 4)</name>
    <dbReference type="NCBI Taxonomy" id="52561"/>
    <lineage>
        <taxon>Bacteria</taxon>
        <taxon>Pseudomonadati</taxon>
        <taxon>Thermodesulfobacteriota</taxon>
        <taxon>Desulfovibrionia</taxon>
        <taxon>Desulfovibrionales</taxon>
        <taxon>Desulfomicrobiaceae</taxon>
        <taxon>Desulfomicrobium</taxon>
    </lineage>
</organism>
<proteinExistence type="predicted"/>